<proteinExistence type="predicted"/>
<evidence type="ECO:0000313" key="3">
    <source>
        <dbReference type="Proteomes" id="UP000642070"/>
    </source>
</evidence>
<dbReference type="SUPFAM" id="SSF55008">
    <property type="entry name" value="HMA, heavy metal-associated domain"/>
    <property type="match status" value="1"/>
</dbReference>
<evidence type="ECO:0000256" key="1">
    <source>
        <dbReference type="SAM" id="MobiDB-lite"/>
    </source>
</evidence>
<dbReference type="GO" id="GO:0046872">
    <property type="term" value="F:metal ion binding"/>
    <property type="evidence" value="ECO:0007669"/>
    <property type="project" value="InterPro"/>
</dbReference>
<accession>A0A917X3P9</accession>
<protein>
    <submittedName>
        <fullName evidence="2">Uncharacterized protein</fullName>
    </submittedName>
</protein>
<keyword evidence="3" id="KW-1185">Reference proteome</keyword>
<gene>
    <name evidence="2" type="ORF">GCM10007977_074700</name>
</gene>
<reference evidence="2" key="1">
    <citation type="journal article" date="2014" name="Int. J. Syst. Evol. Microbiol.">
        <title>Complete genome sequence of Corynebacterium casei LMG S-19264T (=DSM 44701T), isolated from a smear-ripened cheese.</title>
        <authorList>
            <consortium name="US DOE Joint Genome Institute (JGI-PGF)"/>
            <person name="Walter F."/>
            <person name="Albersmeier A."/>
            <person name="Kalinowski J."/>
            <person name="Ruckert C."/>
        </authorList>
    </citation>
    <scope>NUCLEOTIDE SEQUENCE</scope>
    <source>
        <strain evidence="2">JCM 19831</strain>
    </source>
</reference>
<dbReference type="InterPro" id="IPR036163">
    <property type="entry name" value="HMA_dom_sf"/>
</dbReference>
<dbReference type="AlphaFoldDB" id="A0A917X3P9"/>
<dbReference type="Proteomes" id="UP000642070">
    <property type="component" value="Unassembled WGS sequence"/>
</dbReference>
<evidence type="ECO:0000313" key="2">
    <source>
        <dbReference type="EMBL" id="GGM62212.1"/>
    </source>
</evidence>
<feature type="compositionally biased region" description="Basic and acidic residues" evidence="1">
    <location>
        <begin position="248"/>
        <end position="260"/>
    </location>
</feature>
<dbReference type="EMBL" id="BMPI01000046">
    <property type="protein sequence ID" value="GGM62212.1"/>
    <property type="molecule type" value="Genomic_DNA"/>
</dbReference>
<organism evidence="2 3">
    <name type="scientific">Dactylosporangium sucinum</name>
    <dbReference type="NCBI Taxonomy" id="1424081"/>
    <lineage>
        <taxon>Bacteria</taxon>
        <taxon>Bacillati</taxon>
        <taxon>Actinomycetota</taxon>
        <taxon>Actinomycetes</taxon>
        <taxon>Micromonosporales</taxon>
        <taxon>Micromonosporaceae</taxon>
        <taxon>Dactylosporangium</taxon>
    </lineage>
</organism>
<reference evidence="2" key="2">
    <citation type="submission" date="2020-09" db="EMBL/GenBank/DDBJ databases">
        <authorList>
            <person name="Sun Q."/>
            <person name="Ohkuma M."/>
        </authorList>
    </citation>
    <scope>NUCLEOTIDE SEQUENCE</scope>
    <source>
        <strain evidence="2">JCM 19831</strain>
    </source>
</reference>
<feature type="region of interest" description="Disordered" evidence="1">
    <location>
        <begin position="238"/>
        <end position="260"/>
    </location>
</feature>
<sequence>MVLLGLRVPAPVSGAVGLAVGVAGRLTGGGRDVWARPGRLHIETHGVHGVDGARVARRVERVLERHPGVVWARVNAPGCRVVVEVTDPPPPRRELVALVARAESAPTDVGEEIAEEELHHPAEGLQRTGVLANLAVDAVALVLAGLARVAPWAPLPAELAGLVSAVELHPRLRELAARRLHGQERAESLVSMAAGLAQALAAGGSGVVVDVAERIVRWREAHADQQAWRAAEPRLIRGPEDAGADPAVVERPRPLPDGPVERHQRRVLAGGAAVAAGAAPLVGLRRAGAVGLAALPKAAEAGRAAFASHLGLVLARSGALVLDRAVLRRLDRLDTLVLDGAALRSGRWALTDLVPLAGADFGEVVEHGSALFAVENPWDVRAAGEWTLAPVDKLEVRGRTGVRQRRGLADAGAEVVLGLARRRRLEAVLAVEADTAPGLDTVVGAARRAGLRIVLATDDQRPRAQYADVLVERGRSPVGVVRDVQAAGGVVMLLSGDRRALAAADCGLGVHVDGTPPPWGAHVLIGSDLGGAVLLVEAVAAARSVNRDCMVLTRAATGLGALAALGGGATRAAARSLGVVNVGAALGFADGVWRAHRLHTRTPARVASSPP</sequence>
<comment type="caution">
    <text evidence="2">The sequence shown here is derived from an EMBL/GenBank/DDBJ whole genome shotgun (WGS) entry which is preliminary data.</text>
</comment>
<name>A0A917X3P9_9ACTN</name>